<proteinExistence type="predicted"/>
<feature type="region of interest" description="Disordered" evidence="1">
    <location>
        <begin position="1"/>
        <end position="47"/>
    </location>
</feature>
<protein>
    <submittedName>
        <fullName evidence="2">Uncharacterized protein</fullName>
    </submittedName>
</protein>
<gene>
    <name evidence="2" type="ORF">N657DRAFT_693641</name>
</gene>
<dbReference type="RefSeq" id="XP_062643326.1">
    <property type="nucleotide sequence ID" value="XM_062797231.1"/>
</dbReference>
<evidence type="ECO:0000256" key="1">
    <source>
        <dbReference type="SAM" id="MobiDB-lite"/>
    </source>
</evidence>
<sequence length="151" mass="16227">MPLMVLELGDKASLHQPGRGRGTGPDSDKTSQADSADATKGPPLGGYSAGDRLNIQVLAQGLPEPVDLDVNAESRTLCWTNRGKLPLGGLHEHEAIGVKLDVKDKHVHLTDLGSSVHRWGADGGNRTIVFENSSMALMDFELCENWWGCTI</sequence>
<comment type="caution">
    <text evidence="2">The sequence shown here is derived from an EMBL/GenBank/DDBJ whole genome shotgun (WGS) entry which is preliminary data.</text>
</comment>
<dbReference type="AlphaFoldDB" id="A0AAN6TS03"/>
<name>A0AAN6TS03_9PEZI</name>
<accession>A0AAN6TS03</accession>
<dbReference type="SUPFAM" id="SSF63825">
    <property type="entry name" value="YWTD domain"/>
    <property type="match status" value="1"/>
</dbReference>
<dbReference type="GeneID" id="87833998"/>
<organism evidence="2 3">
    <name type="scientific">Parathielavia appendiculata</name>
    <dbReference type="NCBI Taxonomy" id="2587402"/>
    <lineage>
        <taxon>Eukaryota</taxon>
        <taxon>Fungi</taxon>
        <taxon>Dikarya</taxon>
        <taxon>Ascomycota</taxon>
        <taxon>Pezizomycotina</taxon>
        <taxon>Sordariomycetes</taxon>
        <taxon>Sordariomycetidae</taxon>
        <taxon>Sordariales</taxon>
        <taxon>Chaetomiaceae</taxon>
        <taxon>Parathielavia</taxon>
    </lineage>
</organism>
<dbReference type="EMBL" id="MU853247">
    <property type="protein sequence ID" value="KAK4119553.1"/>
    <property type="molecule type" value="Genomic_DNA"/>
</dbReference>
<evidence type="ECO:0000313" key="3">
    <source>
        <dbReference type="Proteomes" id="UP001302602"/>
    </source>
</evidence>
<evidence type="ECO:0000313" key="2">
    <source>
        <dbReference type="EMBL" id="KAK4119553.1"/>
    </source>
</evidence>
<reference evidence="2" key="1">
    <citation type="journal article" date="2023" name="Mol. Phylogenet. Evol.">
        <title>Genome-scale phylogeny and comparative genomics of the fungal order Sordariales.</title>
        <authorList>
            <person name="Hensen N."/>
            <person name="Bonometti L."/>
            <person name="Westerberg I."/>
            <person name="Brannstrom I.O."/>
            <person name="Guillou S."/>
            <person name="Cros-Aarteil S."/>
            <person name="Calhoun S."/>
            <person name="Haridas S."/>
            <person name="Kuo A."/>
            <person name="Mondo S."/>
            <person name="Pangilinan J."/>
            <person name="Riley R."/>
            <person name="LaButti K."/>
            <person name="Andreopoulos B."/>
            <person name="Lipzen A."/>
            <person name="Chen C."/>
            <person name="Yan M."/>
            <person name="Daum C."/>
            <person name="Ng V."/>
            <person name="Clum A."/>
            <person name="Steindorff A."/>
            <person name="Ohm R.A."/>
            <person name="Martin F."/>
            <person name="Silar P."/>
            <person name="Natvig D.O."/>
            <person name="Lalanne C."/>
            <person name="Gautier V."/>
            <person name="Ament-Velasquez S.L."/>
            <person name="Kruys A."/>
            <person name="Hutchinson M.I."/>
            <person name="Powell A.J."/>
            <person name="Barry K."/>
            <person name="Miller A.N."/>
            <person name="Grigoriev I.V."/>
            <person name="Debuchy R."/>
            <person name="Gladieux P."/>
            <person name="Hiltunen Thoren M."/>
            <person name="Johannesson H."/>
        </authorList>
    </citation>
    <scope>NUCLEOTIDE SEQUENCE</scope>
    <source>
        <strain evidence="2">CBS 731.68</strain>
    </source>
</reference>
<dbReference type="Proteomes" id="UP001302602">
    <property type="component" value="Unassembled WGS sequence"/>
</dbReference>
<reference evidence="2" key="2">
    <citation type="submission" date="2023-05" db="EMBL/GenBank/DDBJ databases">
        <authorList>
            <consortium name="Lawrence Berkeley National Laboratory"/>
            <person name="Steindorff A."/>
            <person name="Hensen N."/>
            <person name="Bonometti L."/>
            <person name="Westerberg I."/>
            <person name="Brannstrom I.O."/>
            <person name="Guillou S."/>
            <person name="Cros-Aarteil S."/>
            <person name="Calhoun S."/>
            <person name="Haridas S."/>
            <person name="Kuo A."/>
            <person name="Mondo S."/>
            <person name="Pangilinan J."/>
            <person name="Riley R."/>
            <person name="Labutti K."/>
            <person name="Andreopoulos B."/>
            <person name="Lipzen A."/>
            <person name="Chen C."/>
            <person name="Yanf M."/>
            <person name="Daum C."/>
            <person name="Ng V."/>
            <person name="Clum A."/>
            <person name="Ohm R."/>
            <person name="Martin F."/>
            <person name="Silar P."/>
            <person name="Natvig D."/>
            <person name="Lalanne C."/>
            <person name="Gautier V."/>
            <person name="Ament-Velasquez S.L."/>
            <person name="Kruys A."/>
            <person name="Hutchinson M.I."/>
            <person name="Powell A.J."/>
            <person name="Barry K."/>
            <person name="Miller A.N."/>
            <person name="Grigoriev I.V."/>
            <person name="Debuchy R."/>
            <person name="Gladieux P."/>
            <person name="Thoren M.H."/>
            <person name="Johannesson H."/>
        </authorList>
    </citation>
    <scope>NUCLEOTIDE SEQUENCE</scope>
    <source>
        <strain evidence="2">CBS 731.68</strain>
    </source>
</reference>
<keyword evidence="3" id="KW-1185">Reference proteome</keyword>